<evidence type="ECO:0000256" key="1">
    <source>
        <dbReference type="SAM" id="SignalP"/>
    </source>
</evidence>
<keyword evidence="3" id="KW-1185">Reference proteome</keyword>
<keyword evidence="1" id="KW-0732">Signal</keyword>
<dbReference type="Pfam" id="PF20174">
    <property type="entry name" value="DUF6540"/>
    <property type="match status" value="1"/>
</dbReference>
<dbReference type="Proteomes" id="UP000295703">
    <property type="component" value="Unassembled WGS sequence"/>
</dbReference>
<reference evidence="2 3" key="1">
    <citation type="submission" date="2018-12" db="EMBL/GenBank/DDBJ databases">
        <title>Genome sequence and assembly of Colletotrichum trifolii.</title>
        <authorList>
            <person name="Gan P."/>
            <person name="Shirasu K."/>
        </authorList>
    </citation>
    <scope>NUCLEOTIDE SEQUENCE [LARGE SCALE GENOMIC DNA]</scope>
    <source>
        <strain evidence="2 3">543-2</strain>
    </source>
</reference>
<feature type="chain" id="PRO_5020759540" evidence="1">
    <location>
        <begin position="21"/>
        <end position="151"/>
    </location>
</feature>
<sequence length="151" mass="17531">MIFTKTLVLHLLFFPLLVNAAVTVYISTYKEAKEGDPNHWAIFLEGNRRVILQLANRKDDNGYFVDAPVYDKSPTRARRHKKSYFIGKINNNNLFESAVDTIQSTPVDNDSTTWNCQAWAIEALDRVAHTGAFKWGEGQREMLMEMRQYWQ</sequence>
<evidence type="ECO:0000313" key="3">
    <source>
        <dbReference type="Proteomes" id="UP000295703"/>
    </source>
</evidence>
<proteinExistence type="predicted"/>
<gene>
    <name evidence="2" type="ORF">CTRI78_v006618</name>
</gene>
<dbReference type="AlphaFoldDB" id="A0A4R8RF99"/>
<organism evidence="2 3">
    <name type="scientific">Colletotrichum trifolii</name>
    <dbReference type="NCBI Taxonomy" id="5466"/>
    <lineage>
        <taxon>Eukaryota</taxon>
        <taxon>Fungi</taxon>
        <taxon>Dikarya</taxon>
        <taxon>Ascomycota</taxon>
        <taxon>Pezizomycotina</taxon>
        <taxon>Sordariomycetes</taxon>
        <taxon>Hypocreomycetidae</taxon>
        <taxon>Glomerellales</taxon>
        <taxon>Glomerellaceae</taxon>
        <taxon>Colletotrichum</taxon>
        <taxon>Colletotrichum orbiculare species complex</taxon>
    </lineage>
</organism>
<feature type="signal peptide" evidence="1">
    <location>
        <begin position="1"/>
        <end position="20"/>
    </location>
</feature>
<dbReference type="InterPro" id="IPR046670">
    <property type="entry name" value="DUF6540"/>
</dbReference>
<accession>A0A4R8RF99</accession>
<dbReference type="EMBL" id="RYZW01000064">
    <property type="protein sequence ID" value="TDZ53990.1"/>
    <property type="molecule type" value="Genomic_DNA"/>
</dbReference>
<protein>
    <submittedName>
        <fullName evidence="2">Uncharacterized protein</fullName>
    </submittedName>
</protein>
<evidence type="ECO:0000313" key="2">
    <source>
        <dbReference type="EMBL" id="TDZ53990.1"/>
    </source>
</evidence>
<comment type="caution">
    <text evidence="2">The sequence shown here is derived from an EMBL/GenBank/DDBJ whole genome shotgun (WGS) entry which is preliminary data.</text>
</comment>
<name>A0A4R8RF99_COLTR</name>